<dbReference type="PANTHER" id="PTHR12039:SF0">
    <property type="entry name" value="NICOTINAMIDE-NUCLEOTIDE ADENYLYLTRANSFERASE"/>
    <property type="match status" value="1"/>
</dbReference>
<dbReference type="InterPro" id="IPR014729">
    <property type="entry name" value="Rossmann-like_a/b/a_fold"/>
</dbReference>
<dbReference type="GO" id="GO:0000309">
    <property type="term" value="F:nicotinamide-nucleotide adenylyltransferase activity"/>
    <property type="evidence" value="ECO:0007669"/>
    <property type="project" value="TreeGrafter"/>
</dbReference>
<evidence type="ECO:0000313" key="2">
    <source>
        <dbReference type="EMBL" id="KJH46166.1"/>
    </source>
</evidence>
<dbReference type="SUPFAM" id="SSF52374">
    <property type="entry name" value="Nucleotidylyl transferase"/>
    <property type="match status" value="1"/>
</dbReference>
<proteinExistence type="predicted"/>
<keyword evidence="2" id="KW-0548">Nucleotidyltransferase</keyword>
<evidence type="ECO:0000313" key="3">
    <source>
        <dbReference type="Proteomes" id="UP000053766"/>
    </source>
</evidence>
<reference evidence="3" key="2">
    <citation type="journal article" date="2016" name="Sci. Rep.">
        <title>Dictyocaulus viviparus genome, variome and transcriptome elucidate lungworm biology and support future intervention.</title>
        <authorList>
            <person name="McNulty S.N."/>
            <person name="Strube C."/>
            <person name="Rosa B.A."/>
            <person name="Martin J.C."/>
            <person name="Tyagi R."/>
            <person name="Choi Y.J."/>
            <person name="Wang Q."/>
            <person name="Hallsworth Pepin K."/>
            <person name="Zhang X."/>
            <person name="Ozersky P."/>
            <person name="Wilson R.K."/>
            <person name="Sternberg P.W."/>
            <person name="Gasser R.B."/>
            <person name="Mitreva M."/>
        </authorList>
    </citation>
    <scope>NUCLEOTIDE SEQUENCE [LARGE SCALE GENOMIC DNA]</scope>
    <source>
        <strain evidence="3">HannoverDv2000</strain>
    </source>
</reference>
<name>A0A0D8XUV9_DICVI</name>
<gene>
    <name evidence="2" type="ORF">DICVIV_07772</name>
</gene>
<dbReference type="InterPro" id="IPR004821">
    <property type="entry name" value="Cyt_trans-like"/>
</dbReference>
<sequence>MEVARDHLEKQLHCTVIEGLLSPVADSFNKPNLASSHHRLAMLEAATLNSRWLRADGWECKQKSWSPTLSVLKHHHQETRKKLQCDLRLALVVGADVVESFTRILPSGEYLWHPDDIYEIITKFGLIVIRREGADPYQSSEIHI</sequence>
<feature type="domain" description="Cytidyltransferase-like" evidence="1">
    <location>
        <begin position="2"/>
        <end position="132"/>
    </location>
</feature>
<dbReference type="EMBL" id="KN716366">
    <property type="protein sequence ID" value="KJH46166.1"/>
    <property type="molecule type" value="Genomic_DNA"/>
</dbReference>
<accession>A0A0D8XUV9</accession>
<dbReference type="Pfam" id="PF01467">
    <property type="entry name" value="CTP_transf_like"/>
    <property type="match status" value="1"/>
</dbReference>
<keyword evidence="3" id="KW-1185">Reference proteome</keyword>
<dbReference type="Gene3D" id="3.40.50.620">
    <property type="entry name" value="HUPs"/>
    <property type="match status" value="1"/>
</dbReference>
<dbReference type="GO" id="GO:0004515">
    <property type="term" value="F:nicotinate-nucleotide adenylyltransferase activity"/>
    <property type="evidence" value="ECO:0007669"/>
    <property type="project" value="TreeGrafter"/>
</dbReference>
<reference evidence="2 3" key="1">
    <citation type="submission" date="2013-11" db="EMBL/GenBank/DDBJ databases">
        <title>Draft genome of the bovine lungworm Dictyocaulus viviparus.</title>
        <authorList>
            <person name="Mitreva M."/>
        </authorList>
    </citation>
    <scope>NUCLEOTIDE SEQUENCE [LARGE SCALE GENOMIC DNA]</scope>
    <source>
        <strain evidence="2 3">HannoverDv2000</strain>
    </source>
</reference>
<dbReference type="GO" id="GO:0009435">
    <property type="term" value="P:NAD+ biosynthetic process"/>
    <property type="evidence" value="ECO:0007669"/>
    <property type="project" value="TreeGrafter"/>
</dbReference>
<organism evidence="2 3">
    <name type="scientific">Dictyocaulus viviparus</name>
    <name type="common">Bovine lungworm</name>
    <dbReference type="NCBI Taxonomy" id="29172"/>
    <lineage>
        <taxon>Eukaryota</taxon>
        <taxon>Metazoa</taxon>
        <taxon>Ecdysozoa</taxon>
        <taxon>Nematoda</taxon>
        <taxon>Chromadorea</taxon>
        <taxon>Rhabditida</taxon>
        <taxon>Rhabditina</taxon>
        <taxon>Rhabditomorpha</taxon>
        <taxon>Strongyloidea</taxon>
        <taxon>Metastrongylidae</taxon>
        <taxon>Dictyocaulus</taxon>
    </lineage>
</organism>
<dbReference type="OrthoDB" id="422187at2759"/>
<evidence type="ECO:0000259" key="1">
    <source>
        <dbReference type="Pfam" id="PF01467"/>
    </source>
</evidence>
<protein>
    <submittedName>
        <fullName evidence="2">Cytidylyltransferase</fullName>
    </submittedName>
</protein>
<dbReference type="STRING" id="29172.A0A0D8XUV9"/>
<dbReference type="PANTHER" id="PTHR12039">
    <property type="entry name" value="NICOTINAMIDE MONONUCLEOTIDE ADENYLYLTRANSFERASE"/>
    <property type="match status" value="1"/>
</dbReference>
<dbReference type="AlphaFoldDB" id="A0A0D8XUV9"/>
<keyword evidence="2" id="KW-0808">Transferase</keyword>
<dbReference type="Proteomes" id="UP000053766">
    <property type="component" value="Unassembled WGS sequence"/>
</dbReference>
<dbReference type="InterPro" id="IPR051182">
    <property type="entry name" value="Euk_NMN_adenylyltrnsfrase"/>
</dbReference>